<dbReference type="SUPFAM" id="SSF53756">
    <property type="entry name" value="UDP-Glycosyltransferase/glycogen phosphorylase"/>
    <property type="match status" value="1"/>
</dbReference>
<feature type="transmembrane region" description="Helical" evidence="5">
    <location>
        <begin position="449"/>
        <end position="466"/>
    </location>
</feature>
<feature type="transmembrane region" description="Helical" evidence="5">
    <location>
        <begin position="193"/>
        <end position="210"/>
    </location>
</feature>
<evidence type="ECO:0000256" key="2">
    <source>
        <dbReference type="ARBA" id="ARBA00022692"/>
    </source>
</evidence>
<dbReference type="eggNOG" id="COG0438">
    <property type="taxonomic scope" value="Bacteria"/>
</dbReference>
<feature type="domain" description="O-antigen ligase-related" evidence="7">
    <location>
        <begin position="200"/>
        <end position="397"/>
    </location>
</feature>
<feature type="transmembrane region" description="Helical" evidence="5">
    <location>
        <begin position="240"/>
        <end position="258"/>
    </location>
</feature>
<dbReference type="RefSeq" id="WP_023947785.1">
    <property type="nucleotide sequence ID" value="NZ_BASD01000009.1"/>
</dbReference>
<dbReference type="PANTHER" id="PTHR12526">
    <property type="entry name" value="GLYCOSYLTRANSFERASE"/>
    <property type="match status" value="1"/>
</dbReference>
<dbReference type="AlphaFoldDB" id="T1D0W9"/>
<organism evidence="9 10">
    <name type="scientific">Helicobacter fennelliae MRY12-0050</name>
    <dbReference type="NCBI Taxonomy" id="1325130"/>
    <lineage>
        <taxon>Bacteria</taxon>
        <taxon>Pseudomonadati</taxon>
        <taxon>Campylobacterota</taxon>
        <taxon>Epsilonproteobacteria</taxon>
        <taxon>Campylobacterales</taxon>
        <taxon>Helicobacteraceae</taxon>
        <taxon>Helicobacter</taxon>
    </lineage>
</organism>
<dbReference type="Pfam" id="PF04932">
    <property type="entry name" value="Wzy_C"/>
    <property type="match status" value="1"/>
</dbReference>
<keyword evidence="4 5" id="KW-0472">Membrane</keyword>
<feature type="transmembrane region" description="Helical" evidence="5">
    <location>
        <begin position="426"/>
        <end position="443"/>
    </location>
</feature>
<dbReference type="InterPro" id="IPR007016">
    <property type="entry name" value="O-antigen_ligase-rel_domated"/>
</dbReference>
<dbReference type="Proteomes" id="UP000018143">
    <property type="component" value="Unassembled WGS sequence"/>
</dbReference>
<protein>
    <submittedName>
        <fullName evidence="9">Alpha-1,4-N-acetylgalactosamine transferase PglH</fullName>
        <ecNumber evidence="9">2.4.1.-</ecNumber>
    </submittedName>
</protein>
<name>T1D0W9_9HELI</name>
<evidence type="ECO:0000256" key="5">
    <source>
        <dbReference type="SAM" id="Phobius"/>
    </source>
</evidence>
<keyword evidence="10" id="KW-1185">Reference proteome</keyword>
<feature type="transmembrane region" description="Helical" evidence="5">
    <location>
        <begin position="9"/>
        <end position="31"/>
    </location>
</feature>
<reference evidence="9 10" key="1">
    <citation type="journal article" date="2013" name="Genome Announc.">
        <title>Draft Genome Sequence of Helicobacter fennelliae Strain MRY12-0050, Isolated from a Bacteremia Patient.</title>
        <authorList>
            <person name="Rimbara E."/>
            <person name="Matsui M."/>
            <person name="Mori S."/>
            <person name="Suzuki S."/>
            <person name="Suzuki M."/>
            <person name="Kim H."/>
            <person name="Sekizuka T."/>
            <person name="Kuroda M."/>
            <person name="Shibayama K."/>
        </authorList>
    </citation>
    <scope>NUCLEOTIDE SEQUENCE [LARGE SCALE GENOMIC DNA]</scope>
    <source>
        <strain evidence="9 10">MRY12-0050</strain>
    </source>
</reference>
<feature type="domain" description="Glycosyl transferase family 1" evidence="6">
    <location>
        <begin position="659"/>
        <end position="815"/>
    </location>
</feature>
<evidence type="ECO:0000259" key="6">
    <source>
        <dbReference type="Pfam" id="PF00534"/>
    </source>
</evidence>
<dbReference type="eggNOG" id="COG3307">
    <property type="taxonomic scope" value="Bacteria"/>
</dbReference>
<sequence>MNVSKAKYYCLIISAVLLACCIALLPLSLSYISLKPLIQMLYIALGLFLISHIKDIDFREFKAIWFPLACVIVVIIMAYISLHWAYDVKATKDNIRHYLLEPSLFMIVAYLIMKRLDSKGFKIFFTFLCIGIFIQPLATIYSWFVNGGGHLGYRATGFGNPQELVYSFVLLLTFSLSLAFVWGDKFTTKLKGFKILGIILCIISILGICANNSRGTFIAALVALIAPFFILHFRHRIKLLASLIVLLCVFGGGIYHLSAKWDDRYNFKKMVDNFSLVWSYAPAEMGRFDKLCFGTFVTCSNYSGKKPDPNLSWESSSLNRIAMNKSTLLAIAQNPFRPNGFGFLEYYKNIQAVFPRDSLNHPYVLSIPPLLLEGYWHPHNQILSLLFELGIIGFVAIGLFCIYLLIPLTNLSHKSAYKRPQDLKSLLYFGLSIFLITLSVAMLTDCLVWRWNNLYLFLLFGILLAYRPKKYITFTQKPHIYLTFHDMTTIGGTERVVANMANAFASRGYQVSIINYCKSNAEIPFVIDNRVRIIFLSNDPSYEKHTNLLSRIKFNLKINALLESKGKNILISNYTYFYPYIKKSNTRYIRFFHLMFDWSFYKFRKPWYKRIFFFAKVRFYDVLVVLSTMEIELYKRVCTHVVVIPNFLPQIPDVLTDYSQKRILSVGRIETQKGFDRLIELYATIAKQYPQWELAIVGDGHFKQQYIQRVQEFGMQDFIKFYPFTNDVQKEYLNASIYVMTSRFEGLPMVLLESMSYGLPSIAYDVATGPRDIIQNNVSGFLIKDNDKKQFIKQLQILMQNEKLRAKIGANAHKRIKEHFSQEAVIAQWEALFLQLFQT</sequence>
<dbReference type="GO" id="GO:0016757">
    <property type="term" value="F:glycosyltransferase activity"/>
    <property type="evidence" value="ECO:0007669"/>
    <property type="project" value="UniProtKB-KW"/>
</dbReference>
<dbReference type="Gene3D" id="3.40.50.2000">
    <property type="entry name" value="Glycogen Phosphorylase B"/>
    <property type="match status" value="2"/>
</dbReference>
<dbReference type="Pfam" id="PF13439">
    <property type="entry name" value="Glyco_transf_4"/>
    <property type="match status" value="1"/>
</dbReference>
<dbReference type="PROSITE" id="PS51257">
    <property type="entry name" value="PROKAR_LIPOPROTEIN"/>
    <property type="match status" value="1"/>
</dbReference>
<feature type="transmembrane region" description="Helical" evidence="5">
    <location>
        <begin position="382"/>
        <end position="406"/>
    </location>
</feature>
<dbReference type="PANTHER" id="PTHR12526:SF630">
    <property type="entry name" value="GLYCOSYLTRANSFERASE"/>
    <property type="match status" value="1"/>
</dbReference>
<dbReference type="CDD" id="cd03820">
    <property type="entry name" value="GT4_AmsD-like"/>
    <property type="match status" value="1"/>
</dbReference>
<feature type="transmembrane region" description="Helical" evidence="5">
    <location>
        <begin position="123"/>
        <end position="144"/>
    </location>
</feature>
<keyword evidence="9" id="KW-0808">Transferase</keyword>
<dbReference type="Pfam" id="PF00534">
    <property type="entry name" value="Glycos_transf_1"/>
    <property type="match status" value="1"/>
</dbReference>
<dbReference type="STRING" id="1325130.HFN_2263"/>
<feature type="transmembrane region" description="Helical" evidence="5">
    <location>
        <begin position="65"/>
        <end position="86"/>
    </location>
</feature>
<accession>T1D0W9</accession>
<feature type="transmembrane region" description="Helical" evidence="5">
    <location>
        <begin position="164"/>
        <end position="181"/>
    </location>
</feature>
<keyword evidence="9" id="KW-0328">Glycosyltransferase</keyword>
<evidence type="ECO:0000256" key="3">
    <source>
        <dbReference type="ARBA" id="ARBA00022989"/>
    </source>
</evidence>
<comment type="caution">
    <text evidence="9">The sequence shown here is derived from an EMBL/GenBank/DDBJ whole genome shotgun (WGS) entry which is preliminary data.</text>
</comment>
<feature type="domain" description="Glycosyltransferase subfamily 4-like N-terminal" evidence="8">
    <location>
        <begin position="490"/>
        <end position="647"/>
    </location>
</feature>
<evidence type="ECO:0000259" key="7">
    <source>
        <dbReference type="Pfam" id="PF04932"/>
    </source>
</evidence>
<feature type="transmembrane region" description="Helical" evidence="5">
    <location>
        <begin position="216"/>
        <end position="233"/>
    </location>
</feature>
<evidence type="ECO:0000256" key="1">
    <source>
        <dbReference type="ARBA" id="ARBA00004141"/>
    </source>
</evidence>
<dbReference type="EC" id="2.4.1.-" evidence="9"/>
<evidence type="ECO:0000313" key="10">
    <source>
        <dbReference type="Proteomes" id="UP000018143"/>
    </source>
</evidence>
<keyword evidence="3 5" id="KW-1133">Transmembrane helix</keyword>
<gene>
    <name evidence="9" type="ORF">HFN_2263</name>
</gene>
<evidence type="ECO:0000259" key="8">
    <source>
        <dbReference type="Pfam" id="PF13439"/>
    </source>
</evidence>
<comment type="subcellular location">
    <subcellularLocation>
        <location evidence="1">Membrane</location>
        <topology evidence="1">Multi-pass membrane protein</topology>
    </subcellularLocation>
</comment>
<dbReference type="InterPro" id="IPR001296">
    <property type="entry name" value="Glyco_trans_1"/>
</dbReference>
<dbReference type="GO" id="GO:0016020">
    <property type="term" value="C:membrane"/>
    <property type="evidence" value="ECO:0007669"/>
    <property type="project" value="UniProtKB-SubCell"/>
</dbReference>
<evidence type="ECO:0000313" key="9">
    <source>
        <dbReference type="EMBL" id="GAD18851.1"/>
    </source>
</evidence>
<dbReference type="InterPro" id="IPR028098">
    <property type="entry name" value="Glyco_trans_4-like_N"/>
</dbReference>
<dbReference type="OrthoDB" id="6286688at2"/>
<proteinExistence type="predicted"/>
<dbReference type="EMBL" id="BASD01000009">
    <property type="protein sequence ID" value="GAD18851.1"/>
    <property type="molecule type" value="Genomic_DNA"/>
</dbReference>
<evidence type="ECO:0000256" key="4">
    <source>
        <dbReference type="ARBA" id="ARBA00023136"/>
    </source>
</evidence>
<keyword evidence="2 5" id="KW-0812">Transmembrane</keyword>